<evidence type="ECO:0008006" key="4">
    <source>
        <dbReference type="Google" id="ProtNLM"/>
    </source>
</evidence>
<dbReference type="KEGG" id="htl:HPTL_1589"/>
<evidence type="ECO:0000313" key="3">
    <source>
        <dbReference type="Proteomes" id="UP000262004"/>
    </source>
</evidence>
<evidence type="ECO:0000256" key="1">
    <source>
        <dbReference type="SAM" id="Phobius"/>
    </source>
</evidence>
<dbReference type="Pfam" id="PF09842">
    <property type="entry name" value="DUF2069"/>
    <property type="match status" value="1"/>
</dbReference>
<name>A0A2Z6DZT7_HYDTE</name>
<gene>
    <name evidence="2" type="ORF">HPTL_1589</name>
</gene>
<keyword evidence="1" id="KW-1133">Transmembrane helix</keyword>
<sequence>MPRRWAAIATTLAFLLAVLAVAWESVLAPIRPGGSWLVLKAVPLALLLPGLWRGRLRTYQWTALWCSFYLLEGSARLFDPAPVRWLAGVEAALALLLFAAVVRYARFFPRRRRHASSTPED</sequence>
<protein>
    <recommendedName>
        <fullName evidence="4">DUF2069 domain-containing protein</fullName>
    </recommendedName>
</protein>
<dbReference type="RefSeq" id="WP_119335549.1">
    <property type="nucleotide sequence ID" value="NZ_AP018558.1"/>
</dbReference>
<dbReference type="Proteomes" id="UP000262004">
    <property type="component" value="Chromosome"/>
</dbReference>
<proteinExistence type="predicted"/>
<dbReference type="InterPro" id="IPR018643">
    <property type="entry name" value="DUF2069_membrane"/>
</dbReference>
<evidence type="ECO:0000313" key="2">
    <source>
        <dbReference type="EMBL" id="BBD77849.1"/>
    </source>
</evidence>
<dbReference type="EMBL" id="AP018558">
    <property type="protein sequence ID" value="BBD77849.1"/>
    <property type="molecule type" value="Genomic_DNA"/>
</dbReference>
<accession>A0A2Z6DZT7</accession>
<keyword evidence="3" id="KW-1185">Reference proteome</keyword>
<organism evidence="2 3">
    <name type="scientific">Hydrogenophilus thermoluteolus</name>
    <name type="common">Pseudomonas hydrogenothermophila</name>
    <dbReference type="NCBI Taxonomy" id="297"/>
    <lineage>
        <taxon>Bacteria</taxon>
        <taxon>Pseudomonadati</taxon>
        <taxon>Pseudomonadota</taxon>
        <taxon>Hydrogenophilia</taxon>
        <taxon>Hydrogenophilales</taxon>
        <taxon>Hydrogenophilaceae</taxon>
        <taxon>Hydrogenophilus</taxon>
    </lineage>
</organism>
<keyword evidence="1" id="KW-0812">Transmembrane</keyword>
<keyword evidence="1" id="KW-0472">Membrane</keyword>
<feature type="transmembrane region" description="Helical" evidence="1">
    <location>
        <begin position="84"/>
        <end position="105"/>
    </location>
</feature>
<dbReference type="AlphaFoldDB" id="A0A2Z6DZT7"/>
<reference evidence="2 3" key="1">
    <citation type="submission" date="2018-04" db="EMBL/GenBank/DDBJ databases">
        <title>Complete genome sequence of Hydrogenophilus thermoluteolus TH-1.</title>
        <authorList>
            <person name="Arai H."/>
        </authorList>
    </citation>
    <scope>NUCLEOTIDE SEQUENCE [LARGE SCALE GENOMIC DNA]</scope>
    <source>
        <strain evidence="2 3">TH-1</strain>
    </source>
</reference>